<gene>
    <name evidence="3" type="ORF">MF646_02025</name>
</gene>
<keyword evidence="4" id="KW-1185">Reference proteome</keyword>
<dbReference type="InterPro" id="IPR009926">
    <property type="entry name" value="T3SS_YcgR_PilZN"/>
</dbReference>
<sequence>MIKVGSTIFLELQEVKDFKKRLLRYKCRLVDKKVGIYVIDYPINEETGKPSFFFDGTEFRAFFIAADDSGMFAFDTEIVGRMKGNIPVLFIKDPGNEKYMRIQRRNYVRVETSVDTAVHPAKSEFHPFTTVTLDLSGGGCAMIIPEGQTFPEKGEVNLYLILHMQSGDSVYVKVLCKIVRVHRPKAEAKRRASLQFLDIDERDQQKVVRYCFERQLALRRKSEEL</sequence>
<dbReference type="Pfam" id="PF07238">
    <property type="entry name" value="PilZ"/>
    <property type="match status" value="1"/>
</dbReference>
<dbReference type="Gene3D" id="2.40.10.220">
    <property type="entry name" value="predicted glycosyltransferase like domains"/>
    <property type="match status" value="1"/>
</dbReference>
<dbReference type="GO" id="GO:0035438">
    <property type="term" value="F:cyclic-di-GMP binding"/>
    <property type="evidence" value="ECO:0007669"/>
    <property type="project" value="InterPro"/>
</dbReference>
<comment type="caution">
    <text evidence="3">The sequence shown here is derived from an EMBL/GenBank/DDBJ whole genome shotgun (WGS) entry which is preliminary data.</text>
</comment>
<dbReference type="InterPro" id="IPR009875">
    <property type="entry name" value="PilZ_domain"/>
</dbReference>
<reference evidence="3" key="1">
    <citation type="submission" date="2022-02" db="EMBL/GenBank/DDBJ databases">
        <title>Halalkalibacter sp. nov. isolated from Lonar Lake, India.</title>
        <authorList>
            <person name="Joshi A."/>
            <person name="Thite S."/>
            <person name="Lodha T."/>
        </authorList>
    </citation>
    <scope>NUCLEOTIDE SEQUENCE</scope>
    <source>
        <strain evidence="3">MEB205</strain>
    </source>
</reference>
<feature type="domain" description="Type III secretion system flagellar brake protein YcgR PilZN" evidence="2">
    <location>
        <begin position="3"/>
        <end position="94"/>
    </location>
</feature>
<evidence type="ECO:0000313" key="3">
    <source>
        <dbReference type="EMBL" id="MCL7745889.1"/>
    </source>
</evidence>
<dbReference type="SUPFAM" id="SSF141371">
    <property type="entry name" value="PilZ domain-like"/>
    <property type="match status" value="1"/>
</dbReference>
<name>A0A9X2CRD8_9BACI</name>
<proteinExistence type="predicted"/>
<evidence type="ECO:0000259" key="2">
    <source>
        <dbReference type="Pfam" id="PF12945"/>
    </source>
</evidence>
<evidence type="ECO:0000259" key="1">
    <source>
        <dbReference type="Pfam" id="PF07238"/>
    </source>
</evidence>
<protein>
    <submittedName>
        <fullName evidence="3">PilZ domain-containing protein</fullName>
    </submittedName>
</protein>
<dbReference type="EMBL" id="JAKRYL010000002">
    <property type="protein sequence ID" value="MCL7745889.1"/>
    <property type="molecule type" value="Genomic_DNA"/>
</dbReference>
<evidence type="ECO:0000313" key="4">
    <source>
        <dbReference type="Proteomes" id="UP001139150"/>
    </source>
</evidence>
<dbReference type="RefSeq" id="WP_250094823.1">
    <property type="nucleotide sequence ID" value="NZ_JAKRYL010000002.1"/>
</dbReference>
<dbReference type="AlphaFoldDB" id="A0A9X2CRD8"/>
<dbReference type="Proteomes" id="UP001139150">
    <property type="component" value="Unassembled WGS sequence"/>
</dbReference>
<feature type="domain" description="PilZ" evidence="1">
    <location>
        <begin position="103"/>
        <end position="213"/>
    </location>
</feature>
<organism evidence="3 4">
    <name type="scientific">Halalkalibacter alkaliphilus</name>
    <dbReference type="NCBI Taxonomy" id="2917993"/>
    <lineage>
        <taxon>Bacteria</taxon>
        <taxon>Bacillati</taxon>
        <taxon>Bacillota</taxon>
        <taxon>Bacilli</taxon>
        <taxon>Bacillales</taxon>
        <taxon>Bacillaceae</taxon>
        <taxon>Halalkalibacter</taxon>
    </lineage>
</organism>
<accession>A0A9X2CRD8</accession>
<dbReference type="Pfam" id="PF12945">
    <property type="entry name" value="PilZNR"/>
    <property type="match status" value="1"/>
</dbReference>